<name>A0ABS6UNK7_9PSEU</name>
<feature type="region of interest" description="Disordered" evidence="1">
    <location>
        <begin position="103"/>
        <end position="148"/>
    </location>
</feature>
<feature type="compositionally biased region" description="Low complexity" evidence="1">
    <location>
        <begin position="118"/>
        <end position="128"/>
    </location>
</feature>
<sequence>MTARAAGRDASRAAAGNRPGEPAPTPGDPLRGPITGRGPGPGPAAVRGRRTGTGRDPVVTAAIGTPPSSTADGADEDPGEGAAEAWLAVLSLHGDFDDDEWAALCGDGDGAGEEAAGGRDAPAAGVPPQRRRGPRTGVRRDAARASNG</sequence>
<accession>A0ABS6UNK7</accession>
<evidence type="ECO:0000313" key="3">
    <source>
        <dbReference type="Proteomes" id="UP000694287"/>
    </source>
</evidence>
<keyword evidence="3" id="KW-1185">Reference proteome</keyword>
<feature type="region of interest" description="Disordered" evidence="1">
    <location>
        <begin position="1"/>
        <end position="82"/>
    </location>
</feature>
<gene>
    <name evidence="2" type="ORF">I4I81_05930</name>
</gene>
<dbReference type="EMBL" id="JADQDK010000001">
    <property type="protein sequence ID" value="MBW0133789.1"/>
    <property type="molecule type" value="Genomic_DNA"/>
</dbReference>
<feature type="compositionally biased region" description="Basic and acidic residues" evidence="1">
    <location>
        <begin position="138"/>
        <end position="148"/>
    </location>
</feature>
<proteinExistence type="predicted"/>
<dbReference type="Proteomes" id="UP000694287">
    <property type="component" value="Unassembled WGS sequence"/>
</dbReference>
<organism evidence="2 3">
    <name type="scientific">Pseudonocardia abyssalis</name>
    <dbReference type="NCBI Taxonomy" id="2792008"/>
    <lineage>
        <taxon>Bacteria</taxon>
        <taxon>Bacillati</taxon>
        <taxon>Actinomycetota</taxon>
        <taxon>Actinomycetes</taxon>
        <taxon>Pseudonocardiales</taxon>
        <taxon>Pseudonocardiaceae</taxon>
        <taxon>Pseudonocardia</taxon>
    </lineage>
</organism>
<protein>
    <submittedName>
        <fullName evidence="2">Uncharacterized protein</fullName>
    </submittedName>
</protein>
<evidence type="ECO:0000256" key="1">
    <source>
        <dbReference type="SAM" id="MobiDB-lite"/>
    </source>
</evidence>
<feature type="compositionally biased region" description="Basic and acidic residues" evidence="1">
    <location>
        <begin position="1"/>
        <end position="11"/>
    </location>
</feature>
<comment type="caution">
    <text evidence="2">The sequence shown here is derived from an EMBL/GenBank/DDBJ whole genome shotgun (WGS) entry which is preliminary data.</text>
</comment>
<evidence type="ECO:0000313" key="2">
    <source>
        <dbReference type="EMBL" id="MBW0133789.1"/>
    </source>
</evidence>
<reference evidence="2 3" key="1">
    <citation type="submission" date="2020-11" db="EMBL/GenBank/DDBJ databases">
        <title>Pseudonocardia abyssalis sp. nov. and Pseudonocardia oceani sp. nov., description and phylogenomic analysis of two novel actinomycetes isolated from the deep Southern Ocean.</title>
        <authorList>
            <person name="Parra J."/>
        </authorList>
    </citation>
    <scope>NUCLEOTIDE SEQUENCE [LARGE SCALE GENOMIC DNA]</scope>
    <source>
        <strain evidence="2 3">KRD-168</strain>
    </source>
</reference>
<dbReference type="RefSeq" id="WP_218605641.1">
    <property type="nucleotide sequence ID" value="NZ_JADQDJ010000393.1"/>
</dbReference>